<proteinExistence type="predicted"/>
<reference evidence="2 3" key="1">
    <citation type="submission" date="2012-04" db="EMBL/GenBank/DDBJ databases">
        <authorList>
            <person name="Genoscope - CEA"/>
        </authorList>
    </citation>
    <scope>NUCLEOTIDE SEQUENCE [LARGE SCALE GENOMIC DNA]</scope>
    <source>
        <strain evidence="2 3">9443</strain>
    </source>
</reference>
<name>I4GB64_MICAE</name>
<keyword evidence="1" id="KW-1133">Transmembrane helix</keyword>
<comment type="caution">
    <text evidence="2">The sequence shown here is derived from an EMBL/GenBank/DDBJ whole genome shotgun (WGS) entry which is preliminary data.</text>
</comment>
<dbReference type="HOGENOM" id="CLU_3119743_0_0_3"/>
<protein>
    <submittedName>
        <fullName evidence="2">Uncharacterized protein</fullName>
    </submittedName>
</protein>
<keyword evidence="1" id="KW-0472">Membrane</keyword>
<keyword evidence="1" id="KW-0812">Transmembrane</keyword>
<evidence type="ECO:0000256" key="1">
    <source>
        <dbReference type="SAM" id="Phobius"/>
    </source>
</evidence>
<dbReference type="EMBL" id="CAIJ01000701">
    <property type="protein sequence ID" value="CCI05175.1"/>
    <property type="molecule type" value="Genomic_DNA"/>
</dbReference>
<organism evidence="2 3">
    <name type="scientific">Microcystis aeruginosa PCC 9443</name>
    <dbReference type="NCBI Taxonomy" id="1160281"/>
    <lineage>
        <taxon>Bacteria</taxon>
        <taxon>Bacillati</taxon>
        <taxon>Cyanobacteriota</taxon>
        <taxon>Cyanophyceae</taxon>
        <taxon>Oscillatoriophycideae</taxon>
        <taxon>Chroococcales</taxon>
        <taxon>Microcystaceae</taxon>
        <taxon>Microcystis</taxon>
    </lineage>
</organism>
<accession>I4GB64</accession>
<sequence>MNQPDYESTLQGFHKDKLRLSLGARLILGTVLSFIISISGYLPGDGLLSR</sequence>
<dbReference type="RefSeq" id="WP_002765293.1">
    <property type="nucleotide sequence ID" value="NZ_HE972937.1"/>
</dbReference>
<evidence type="ECO:0000313" key="2">
    <source>
        <dbReference type="EMBL" id="CCI05175.1"/>
    </source>
</evidence>
<dbReference type="AlphaFoldDB" id="I4GB64"/>
<gene>
    <name evidence="2" type="ORF">MICAC_730001</name>
</gene>
<feature type="transmembrane region" description="Helical" evidence="1">
    <location>
        <begin position="22"/>
        <end position="42"/>
    </location>
</feature>
<evidence type="ECO:0000313" key="3">
    <source>
        <dbReference type="Proteomes" id="UP000003480"/>
    </source>
</evidence>
<dbReference type="Proteomes" id="UP000003480">
    <property type="component" value="Unassembled WGS sequence"/>
</dbReference>